<organism evidence="1 2">
    <name type="scientific">Rhizorhabdus wittichii</name>
    <dbReference type="NCBI Taxonomy" id="160791"/>
    <lineage>
        <taxon>Bacteria</taxon>
        <taxon>Pseudomonadati</taxon>
        <taxon>Pseudomonadota</taxon>
        <taxon>Alphaproteobacteria</taxon>
        <taxon>Sphingomonadales</taxon>
        <taxon>Sphingomonadaceae</taxon>
        <taxon>Rhizorhabdus</taxon>
    </lineage>
</organism>
<sequence>MNISKIITLAQNASALLKVAADLPIVGGIVEIATSVIDVATEAAEDMRAAGQAEGLDQLNAILEPLHAEILSLSAAVDAAAAEAAKG</sequence>
<accession>A0A975D0X9</accession>
<dbReference type="EMBL" id="CP059319">
    <property type="protein sequence ID" value="QTH19675.1"/>
    <property type="molecule type" value="Genomic_DNA"/>
</dbReference>
<protein>
    <submittedName>
        <fullName evidence="1">Uncharacterized protein</fullName>
    </submittedName>
</protein>
<evidence type="ECO:0000313" key="2">
    <source>
        <dbReference type="Proteomes" id="UP000664914"/>
    </source>
</evidence>
<reference evidence="1" key="1">
    <citation type="submission" date="2020-07" db="EMBL/GenBank/DDBJ databases">
        <authorList>
            <person name="Camacho E."/>
        </authorList>
    </citation>
    <scope>NUCLEOTIDE SEQUENCE</scope>
    <source>
        <strain evidence="1">MPO218</strain>
    </source>
</reference>
<name>A0A975D0X9_9SPHN</name>
<evidence type="ECO:0000313" key="1">
    <source>
        <dbReference type="EMBL" id="QTH19675.1"/>
    </source>
</evidence>
<dbReference type="RefSeq" id="WP_208631657.1">
    <property type="nucleotide sequence ID" value="NZ_CP059319.1"/>
</dbReference>
<dbReference type="Proteomes" id="UP000664914">
    <property type="component" value="Chromosome"/>
</dbReference>
<reference evidence="1" key="2">
    <citation type="submission" date="2021-04" db="EMBL/GenBank/DDBJ databases">
        <title>Isolation and genomic analysis of the ibuprofen-degrading bacterium Sphingomonas strain MPO218.</title>
        <authorList>
            <person name="Aulestia M."/>
            <person name="Flores A."/>
            <person name="Mangas E.L."/>
            <person name="Perez-Pulido A.J."/>
            <person name="Santero E."/>
            <person name="Camacho E.M."/>
        </authorList>
    </citation>
    <scope>NUCLEOTIDE SEQUENCE</scope>
    <source>
        <strain evidence="1">MPO218</strain>
    </source>
</reference>
<gene>
    <name evidence="1" type="ORF">HRJ34_14970</name>
</gene>
<proteinExistence type="predicted"/>
<dbReference type="AlphaFoldDB" id="A0A975D0X9"/>